<feature type="compositionally biased region" description="Basic and acidic residues" evidence="1">
    <location>
        <begin position="149"/>
        <end position="167"/>
    </location>
</feature>
<dbReference type="AlphaFoldDB" id="A0A9J6PHL7"/>
<evidence type="ECO:0000313" key="3">
    <source>
        <dbReference type="Proteomes" id="UP001055804"/>
    </source>
</evidence>
<feature type="region of interest" description="Disordered" evidence="1">
    <location>
        <begin position="149"/>
        <end position="183"/>
    </location>
</feature>
<sequence length="183" mass="19077">MSIFHLSRPVRRADLARGPVTVEIVPTEAERASIVRDFGLLGLEAFAASVTLTEIRGGRGVRASGTLAARPVQACVITLSPVVQDMQTAIAVTLLEPDLLPEEESEDGDTLIDLDAEDVEALEGDTVDAGALALEEFALSLDSAPRARGAELPEAARDADGGEEHPFARLAALKRGADPAGGA</sequence>
<evidence type="ECO:0000313" key="2">
    <source>
        <dbReference type="EMBL" id="MCP1336071.1"/>
    </source>
</evidence>
<dbReference type="RefSeq" id="WP_269331988.1">
    <property type="nucleotide sequence ID" value="NZ_JAMZFT010000001.1"/>
</dbReference>
<evidence type="ECO:0008006" key="4">
    <source>
        <dbReference type="Google" id="ProtNLM"/>
    </source>
</evidence>
<organism evidence="2 3">
    <name type="scientific">Futiania mangrovi</name>
    <dbReference type="NCBI Taxonomy" id="2959716"/>
    <lineage>
        <taxon>Bacteria</taxon>
        <taxon>Pseudomonadati</taxon>
        <taxon>Pseudomonadota</taxon>
        <taxon>Alphaproteobacteria</taxon>
        <taxon>Futianiales</taxon>
        <taxon>Futianiaceae</taxon>
        <taxon>Futiania</taxon>
    </lineage>
</organism>
<dbReference type="Proteomes" id="UP001055804">
    <property type="component" value="Unassembled WGS sequence"/>
</dbReference>
<proteinExistence type="predicted"/>
<keyword evidence="3" id="KW-1185">Reference proteome</keyword>
<name>A0A9J6PHL7_9PROT</name>
<dbReference type="InterPro" id="IPR003772">
    <property type="entry name" value="YceD"/>
</dbReference>
<protein>
    <recommendedName>
        <fullName evidence="4">DUF177 domain-containing protein</fullName>
    </recommendedName>
</protein>
<comment type="caution">
    <text evidence="2">The sequence shown here is derived from an EMBL/GenBank/DDBJ whole genome shotgun (WGS) entry which is preliminary data.</text>
</comment>
<accession>A0A9J6PHL7</accession>
<reference evidence="2" key="1">
    <citation type="submission" date="2022-06" db="EMBL/GenBank/DDBJ databases">
        <title>Isolation and Genomics of Futiania mangrovii gen. nov., sp. nov., a Rare and Metabolically-versatile member in the Class Alphaproteobacteria.</title>
        <authorList>
            <person name="Liu L."/>
            <person name="Huang W.-C."/>
            <person name="Pan J."/>
            <person name="Li J."/>
            <person name="Huang Y."/>
            <person name="Du H."/>
            <person name="Liu Y."/>
            <person name="Li M."/>
        </authorList>
    </citation>
    <scope>NUCLEOTIDE SEQUENCE</scope>
    <source>
        <strain evidence="2">FT118</strain>
    </source>
</reference>
<evidence type="ECO:0000256" key="1">
    <source>
        <dbReference type="SAM" id="MobiDB-lite"/>
    </source>
</evidence>
<gene>
    <name evidence="2" type="ORF">NJQ99_06620</name>
</gene>
<dbReference type="EMBL" id="JAMZFT010000001">
    <property type="protein sequence ID" value="MCP1336071.1"/>
    <property type="molecule type" value="Genomic_DNA"/>
</dbReference>
<dbReference type="Pfam" id="PF02620">
    <property type="entry name" value="YceD"/>
    <property type="match status" value="1"/>
</dbReference>